<comment type="similarity">
    <text evidence="1 2">Belongs to the glycogen phosphorylase family.</text>
</comment>
<proteinExistence type="inferred from homology"/>
<sequence>MGSETPIYYQAKDVVVSSGLHWNITAHAFLLLAASKKFVPLKFRVNRDKYFGRMSWFRRRHIKSHRKLPSTTPSYNIDGTLFDNFIDENEKKLWDLIQPFLPKIPRSHYLPSSLSKTVAYTNHTVILEALEKWGIDVMQKLLPRHVEIIEMIDEELIQNIISKYGTTDLGTEYWVLNSERLAELRKVIYEFKHSPSNAKYIAFLIP</sequence>
<dbReference type="PANTHER" id="PTHR11468">
    <property type="entry name" value="GLYCOGEN PHOSPHORYLASE"/>
    <property type="match status" value="1"/>
</dbReference>
<protein>
    <recommendedName>
        <fullName evidence="2">Alpha-1,4 glucan phosphorylase</fullName>
        <ecNumber evidence="2">2.4.1.1</ecNumber>
    </recommendedName>
</protein>
<keyword evidence="2" id="KW-0328">Glycosyltransferase</keyword>
<keyword evidence="2" id="KW-0808">Transferase</keyword>
<dbReference type="InterPro" id="IPR000811">
    <property type="entry name" value="Glyco_trans_35"/>
</dbReference>
<dbReference type="GO" id="GO:0005980">
    <property type="term" value="P:glycogen catabolic process"/>
    <property type="evidence" value="ECO:0007669"/>
    <property type="project" value="TreeGrafter"/>
</dbReference>
<keyword evidence="2" id="KW-0663">Pyridoxal phosphate</keyword>
<evidence type="ECO:0000256" key="2">
    <source>
        <dbReference type="RuleBase" id="RU000587"/>
    </source>
</evidence>
<evidence type="ECO:0000256" key="1">
    <source>
        <dbReference type="ARBA" id="ARBA00006047"/>
    </source>
</evidence>
<dbReference type="GO" id="GO:0005737">
    <property type="term" value="C:cytoplasm"/>
    <property type="evidence" value="ECO:0007669"/>
    <property type="project" value="TreeGrafter"/>
</dbReference>
<dbReference type="Proteomes" id="UP000652761">
    <property type="component" value="Unassembled WGS sequence"/>
</dbReference>
<dbReference type="AlphaFoldDB" id="A0A843XV75"/>
<keyword evidence="2" id="KW-0119">Carbohydrate metabolism</keyword>
<dbReference type="EC" id="2.4.1.1" evidence="2"/>
<comment type="catalytic activity">
    <reaction evidence="2">
        <text>[(1-&gt;4)-alpha-D-glucosyl](n) + phosphate = [(1-&gt;4)-alpha-D-glucosyl](n-1) + alpha-D-glucose 1-phosphate</text>
        <dbReference type="Rhea" id="RHEA:41732"/>
        <dbReference type="Rhea" id="RHEA-COMP:9584"/>
        <dbReference type="Rhea" id="RHEA-COMP:9586"/>
        <dbReference type="ChEBI" id="CHEBI:15444"/>
        <dbReference type="ChEBI" id="CHEBI:43474"/>
        <dbReference type="ChEBI" id="CHEBI:58601"/>
        <dbReference type="EC" id="2.4.1.1"/>
    </reaction>
</comment>
<comment type="function">
    <text evidence="2">Allosteric enzyme that catalyzes the rate-limiting step in glycogen catabolism, the phosphorolytic cleavage of glycogen to produce glucose-1-phosphate, and plays a central role in maintaining cellular and organismal glucose homeostasis.</text>
</comment>
<comment type="cofactor">
    <cofactor evidence="2">
        <name>pyridoxal 5'-phosphate</name>
        <dbReference type="ChEBI" id="CHEBI:597326"/>
    </cofactor>
</comment>
<dbReference type="Gene3D" id="3.40.50.2000">
    <property type="entry name" value="Glycogen Phosphorylase B"/>
    <property type="match status" value="1"/>
</dbReference>
<dbReference type="GO" id="GO:0008184">
    <property type="term" value="F:glycogen phosphorylase activity"/>
    <property type="evidence" value="ECO:0007669"/>
    <property type="project" value="InterPro"/>
</dbReference>
<dbReference type="Pfam" id="PF00343">
    <property type="entry name" value="Phosphorylase"/>
    <property type="match status" value="1"/>
</dbReference>
<dbReference type="EMBL" id="NMUH01013642">
    <property type="protein sequence ID" value="MQM22687.1"/>
    <property type="molecule type" value="Genomic_DNA"/>
</dbReference>
<evidence type="ECO:0000313" key="3">
    <source>
        <dbReference type="EMBL" id="MQM22687.1"/>
    </source>
</evidence>
<dbReference type="GO" id="GO:0030170">
    <property type="term" value="F:pyridoxal phosphate binding"/>
    <property type="evidence" value="ECO:0007669"/>
    <property type="project" value="TreeGrafter"/>
</dbReference>
<keyword evidence="4" id="KW-1185">Reference proteome</keyword>
<gene>
    <name evidence="3" type="ORF">Taro_055743</name>
</gene>
<dbReference type="SUPFAM" id="SSF53756">
    <property type="entry name" value="UDP-Glycosyltransferase/glycogen phosphorylase"/>
    <property type="match status" value="1"/>
</dbReference>
<accession>A0A843XV75</accession>
<organism evidence="3 4">
    <name type="scientific">Colocasia esculenta</name>
    <name type="common">Wild taro</name>
    <name type="synonym">Arum esculentum</name>
    <dbReference type="NCBI Taxonomy" id="4460"/>
    <lineage>
        <taxon>Eukaryota</taxon>
        <taxon>Viridiplantae</taxon>
        <taxon>Streptophyta</taxon>
        <taxon>Embryophyta</taxon>
        <taxon>Tracheophyta</taxon>
        <taxon>Spermatophyta</taxon>
        <taxon>Magnoliopsida</taxon>
        <taxon>Liliopsida</taxon>
        <taxon>Araceae</taxon>
        <taxon>Aroideae</taxon>
        <taxon>Colocasieae</taxon>
        <taxon>Colocasia</taxon>
    </lineage>
</organism>
<comment type="caution">
    <text evidence="3">The sequence shown here is derived from an EMBL/GenBank/DDBJ whole genome shotgun (WGS) entry which is preliminary data.</text>
</comment>
<evidence type="ECO:0000313" key="4">
    <source>
        <dbReference type="Proteomes" id="UP000652761"/>
    </source>
</evidence>
<reference evidence="3" key="1">
    <citation type="submission" date="2017-07" db="EMBL/GenBank/DDBJ databases">
        <title>Taro Niue Genome Assembly and Annotation.</title>
        <authorList>
            <person name="Atibalentja N."/>
            <person name="Keating K."/>
            <person name="Fields C.J."/>
        </authorList>
    </citation>
    <scope>NUCLEOTIDE SEQUENCE</scope>
    <source>
        <strain evidence="3">Niue_2</strain>
        <tissue evidence="3">Leaf</tissue>
    </source>
</reference>
<dbReference type="PANTHER" id="PTHR11468:SF28">
    <property type="entry name" value="ALPHA-GLUCAN PHOSPHORYLASE 1"/>
    <property type="match status" value="1"/>
</dbReference>
<name>A0A843XV75_COLES</name>